<keyword evidence="3" id="KW-1185">Reference proteome</keyword>
<proteinExistence type="predicted"/>
<evidence type="ECO:0000313" key="2">
    <source>
        <dbReference type="EMBL" id="EJK53339.1"/>
    </source>
</evidence>
<evidence type="ECO:0000313" key="3">
    <source>
        <dbReference type="Proteomes" id="UP000266841"/>
    </source>
</evidence>
<dbReference type="AlphaFoldDB" id="K0RM18"/>
<evidence type="ECO:0000256" key="1">
    <source>
        <dbReference type="SAM" id="MobiDB-lite"/>
    </source>
</evidence>
<name>K0RM18_THAOC</name>
<reference evidence="2 3" key="1">
    <citation type="journal article" date="2012" name="Genome Biol.">
        <title>Genome and low-iron response of an oceanic diatom adapted to chronic iron limitation.</title>
        <authorList>
            <person name="Lommer M."/>
            <person name="Specht M."/>
            <person name="Roy A.S."/>
            <person name="Kraemer L."/>
            <person name="Andreson R."/>
            <person name="Gutowska M.A."/>
            <person name="Wolf J."/>
            <person name="Bergner S.V."/>
            <person name="Schilhabel M.B."/>
            <person name="Klostermeier U.C."/>
            <person name="Beiko R.G."/>
            <person name="Rosenstiel P."/>
            <person name="Hippler M."/>
            <person name="Laroche J."/>
        </authorList>
    </citation>
    <scope>NUCLEOTIDE SEQUENCE [LARGE SCALE GENOMIC DNA]</scope>
    <source>
        <strain evidence="2 3">CCMP1005</strain>
    </source>
</reference>
<protein>
    <submittedName>
        <fullName evidence="2">Uncharacterized protein</fullName>
    </submittedName>
</protein>
<dbReference type="EMBL" id="AGNL01037978">
    <property type="protein sequence ID" value="EJK53339.1"/>
    <property type="molecule type" value="Genomic_DNA"/>
</dbReference>
<gene>
    <name evidence="2" type="ORF">THAOC_27246</name>
</gene>
<sequence length="107" mass="11006">RRDADHAPLPVVDLGRVDSHLAAGHEAGAAVLRRREGVLDDAVAAPVARVVAVHPPGGVGQPAVGGEQALGRRLEPCEDCGRSRDGKLIDQTGFKGEARGTNKSSTG</sequence>
<feature type="region of interest" description="Disordered" evidence="1">
    <location>
        <begin position="77"/>
        <end position="107"/>
    </location>
</feature>
<accession>K0RM18</accession>
<feature type="non-terminal residue" evidence="2">
    <location>
        <position position="1"/>
    </location>
</feature>
<feature type="compositionally biased region" description="Basic and acidic residues" evidence="1">
    <location>
        <begin position="77"/>
        <end position="88"/>
    </location>
</feature>
<organism evidence="2 3">
    <name type="scientific">Thalassiosira oceanica</name>
    <name type="common">Marine diatom</name>
    <dbReference type="NCBI Taxonomy" id="159749"/>
    <lineage>
        <taxon>Eukaryota</taxon>
        <taxon>Sar</taxon>
        <taxon>Stramenopiles</taxon>
        <taxon>Ochrophyta</taxon>
        <taxon>Bacillariophyta</taxon>
        <taxon>Coscinodiscophyceae</taxon>
        <taxon>Thalassiosirophycidae</taxon>
        <taxon>Thalassiosirales</taxon>
        <taxon>Thalassiosiraceae</taxon>
        <taxon>Thalassiosira</taxon>
    </lineage>
</organism>
<comment type="caution">
    <text evidence="2">The sequence shown here is derived from an EMBL/GenBank/DDBJ whole genome shotgun (WGS) entry which is preliminary data.</text>
</comment>
<dbReference type="Proteomes" id="UP000266841">
    <property type="component" value="Unassembled WGS sequence"/>
</dbReference>